<proteinExistence type="predicted"/>
<protein>
    <submittedName>
        <fullName evidence="4">Ankyrin repeat-containing protein, putative</fullName>
    </submittedName>
</protein>
<dbReference type="OMA" id="AFNGHEE"/>
<dbReference type="Gene3D" id="1.25.40.20">
    <property type="entry name" value="Ankyrin repeat-containing domain"/>
    <property type="match status" value="1"/>
</dbReference>
<dbReference type="PROSITE" id="PS50297">
    <property type="entry name" value="ANK_REP_REGION"/>
    <property type="match status" value="3"/>
</dbReference>
<dbReference type="STRING" id="441959.B8M932"/>
<dbReference type="Pfam" id="PF00023">
    <property type="entry name" value="Ank"/>
    <property type="match status" value="1"/>
</dbReference>
<feature type="repeat" description="ANK" evidence="3">
    <location>
        <begin position="196"/>
        <end position="224"/>
    </location>
</feature>
<dbReference type="GeneID" id="8098818"/>
<reference evidence="5" key="1">
    <citation type="journal article" date="2015" name="Genome Announc.">
        <title>Genome sequence of the AIDS-associated pathogen Penicillium marneffei (ATCC18224) and its near taxonomic relative Talaromyces stipitatus (ATCC10500).</title>
        <authorList>
            <person name="Nierman W.C."/>
            <person name="Fedorova-Abrams N.D."/>
            <person name="Andrianopoulos A."/>
        </authorList>
    </citation>
    <scope>NUCLEOTIDE SEQUENCE [LARGE SCALE GENOMIC DNA]</scope>
    <source>
        <strain evidence="5">ATCC 10500 / CBS 375.48 / QM 6759 / NRRL 1006</strain>
    </source>
</reference>
<gene>
    <name evidence="4" type="ORF">TSTA_111630</name>
</gene>
<dbReference type="OrthoDB" id="4772757at2759"/>
<dbReference type="SMART" id="SM00248">
    <property type="entry name" value="ANK"/>
    <property type="match status" value="6"/>
</dbReference>
<evidence type="ECO:0000256" key="1">
    <source>
        <dbReference type="ARBA" id="ARBA00022737"/>
    </source>
</evidence>
<dbReference type="RefSeq" id="XP_002481319.1">
    <property type="nucleotide sequence ID" value="XM_002481274.1"/>
</dbReference>
<dbReference type="InterPro" id="IPR002110">
    <property type="entry name" value="Ankyrin_rpt"/>
</dbReference>
<keyword evidence="1" id="KW-0677">Repeat</keyword>
<feature type="repeat" description="ANK" evidence="3">
    <location>
        <begin position="126"/>
        <end position="158"/>
    </location>
</feature>
<dbReference type="VEuPathDB" id="FungiDB:TSTA_111630"/>
<keyword evidence="2 3" id="KW-0040">ANK repeat</keyword>
<dbReference type="Proteomes" id="UP000001745">
    <property type="component" value="Unassembled WGS sequence"/>
</dbReference>
<dbReference type="eggNOG" id="KOG0502">
    <property type="taxonomic scope" value="Eukaryota"/>
</dbReference>
<dbReference type="PROSITE" id="PS50088">
    <property type="entry name" value="ANK_REPEAT"/>
    <property type="match status" value="4"/>
</dbReference>
<evidence type="ECO:0000256" key="3">
    <source>
        <dbReference type="PROSITE-ProRule" id="PRU00023"/>
    </source>
</evidence>
<dbReference type="InParanoid" id="B8M932"/>
<keyword evidence="5" id="KW-1185">Reference proteome</keyword>
<dbReference type="EMBL" id="EQ962655">
    <property type="protein sequence ID" value="EED17327.1"/>
    <property type="molecule type" value="Genomic_DNA"/>
</dbReference>
<dbReference type="HOGENOM" id="CLU_1111964_0_0_1"/>
<dbReference type="PANTHER" id="PTHR24173:SF74">
    <property type="entry name" value="ANKYRIN REPEAT DOMAIN-CONTAINING PROTEIN 16"/>
    <property type="match status" value="1"/>
</dbReference>
<dbReference type="SUPFAM" id="SSF48403">
    <property type="entry name" value="Ankyrin repeat"/>
    <property type="match status" value="1"/>
</dbReference>
<evidence type="ECO:0000313" key="4">
    <source>
        <dbReference type="EMBL" id="EED17327.1"/>
    </source>
</evidence>
<dbReference type="PRINTS" id="PR01415">
    <property type="entry name" value="ANKYRIN"/>
</dbReference>
<evidence type="ECO:0000256" key="2">
    <source>
        <dbReference type="ARBA" id="ARBA00023043"/>
    </source>
</evidence>
<accession>B8M932</accession>
<dbReference type="InterPro" id="IPR036770">
    <property type="entry name" value="Ankyrin_rpt-contain_sf"/>
</dbReference>
<evidence type="ECO:0000313" key="5">
    <source>
        <dbReference type="Proteomes" id="UP000001745"/>
    </source>
</evidence>
<dbReference type="Pfam" id="PF12796">
    <property type="entry name" value="Ank_2"/>
    <property type="match status" value="2"/>
</dbReference>
<dbReference type="PANTHER" id="PTHR24173">
    <property type="entry name" value="ANKYRIN REPEAT CONTAINING"/>
    <property type="match status" value="1"/>
</dbReference>
<name>B8M932_TALSN</name>
<sequence length="250" mass="27362">MTEICVKYLLMNELVIDDERPVGSLLNYSAEHWVDHFRDVLSPKSGLLDLAEMPYYKDPKMNALHLAAFNGHEEILLRVALNKKEAIDQTDNSATSALQWACLRGHSRIVERLIKKGANINAQGGYYSNAVQAASTKGHLKIVQHLLENGADINAQGGAYGNSLQAACAGGHIQIVQHLFENGADINAQGGIYGYALYAASAKGYLKIVQQLLDKGANINSEDRYYRHALHSASVGEYLEIVQLLMGKGP</sequence>
<dbReference type="PhylomeDB" id="B8M932"/>
<organism evidence="4 5">
    <name type="scientific">Talaromyces stipitatus (strain ATCC 10500 / CBS 375.48 / QM 6759 / NRRL 1006)</name>
    <name type="common">Penicillium stipitatum</name>
    <dbReference type="NCBI Taxonomy" id="441959"/>
    <lineage>
        <taxon>Eukaryota</taxon>
        <taxon>Fungi</taxon>
        <taxon>Dikarya</taxon>
        <taxon>Ascomycota</taxon>
        <taxon>Pezizomycotina</taxon>
        <taxon>Eurotiomycetes</taxon>
        <taxon>Eurotiomycetidae</taxon>
        <taxon>Eurotiales</taxon>
        <taxon>Trichocomaceae</taxon>
        <taxon>Talaromyces</taxon>
        <taxon>Talaromyces sect. Talaromyces</taxon>
    </lineage>
</organism>
<feature type="repeat" description="ANK" evidence="3">
    <location>
        <begin position="164"/>
        <end position="191"/>
    </location>
</feature>
<feature type="repeat" description="ANK" evidence="3">
    <location>
        <begin position="93"/>
        <end position="125"/>
    </location>
</feature>
<dbReference type="AlphaFoldDB" id="B8M932"/>